<dbReference type="InterPro" id="IPR000524">
    <property type="entry name" value="Tscrpt_reg_HTH_GntR"/>
</dbReference>
<evidence type="ECO:0000256" key="1">
    <source>
        <dbReference type="ARBA" id="ARBA00005384"/>
    </source>
</evidence>
<dbReference type="Gene3D" id="3.90.1150.10">
    <property type="entry name" value="Aspartate Aminotransferase, domain 1"/>
    <property type="match status" value="1"/>
</dbReference>
<evidence type="ECO:0000313" key="7">
    <source>
        <dbReference type="EMBL" id="KAJ03418.1"/>
    </source>
</evidence>
<comment type="similarity">
    <text evidence="1">In the C-terminal section; belongs to the class-I pyridoxal-phosphate-dependent aminotransferase family.</text>
</comment>
<evidence type="ECO:0000256" key="4">
    <source>
        <dbReference type="ARBA" id="ARBA00023125"/>
    </source>
</evidence>
<protein>
    <submittedName>
        <fullName evidence="7">Aspartate aminotransferase</fullName>
    </submittedName>
</protein>
<dbReference type="eggNOG" id="COG1167">
    <property type="taxonomic scope" value="Bacteria"/>
</dbReference>
<dbReference type="SMART" id="SM00345">
    <property type="entry name" value="HTH_GNTR"/>
    <property type="match status" value="1"/>
</dbReference>
<gene>
    <name evidence="7" type="ORF">PM02_08700</name>
</gene>
<dbReference type="STRING" id="83219.PM02_08700"/>
<dbReference type="InterPro" id="IPR036388">
    <property type="entry name" value="WH-like_DNA-bd_sf"/>
</dbReference>
<keyword evidence="4" id="KW-0238">DNA-binding</keyword>
<evidence type="ECO:0000256" key="5">
    <source>
        <dbReference type="ARBA" id="ARBA00023163"/>
    </source>
</evidence>
<dbReference type="SUPFAM" id="SSF53383">
    <property type="entry name" value="PLP-dependent transferases"/>
    <property type="match status" value="1"/>
</dbReference>
<dbReference type="InterPro" id="IPR015422">
    <property type="entry name" value="PyrdxlP-dep_Trfase_small"/>
</dbReference>
<dbReference type="CDD" id="cd00609">
    <property type="entry name" value="AAT_like"/>
    <property type="match status" value="1"/>
</dbReference>
<keyword evidence="3" id="KW-0805">Transcription regulation</keyword>
<dbReference type="GO" id="GO:0003700">
    <property type="term" value="F:DNA-binding transcription factor activity"/>
    <property type="evidence" value="ECO:0007669"/>
    <property type="project" value="InterPro"/>
</dbReference>
<dbReference type="GO" id="GO:0003677">
    <property type="term" value="F:DNA binding"/>
    <property type="evidence" value="ECO:0007669"/>
    <property type="project" value="UniProtKB-KW"/>
</dbReference>
<dbReference type="PANTHER" id="PTHR46577:SF1">
    <property type="entry name" value="HTH-TYPE TRANSCRIPTIONAL REGULATORY PROTEIN GABR"/>
    <property type="match status" value="1"/>
</dbReference>
<dbReference type="Pfam" id="PF00392">
    <property type="entry name" value="GntR"/>
    <property type="match status" value="1"/>
</dbReference>
<dbReference type="PROSITE" id="PS50949">
    <property type="entry name" value="HTH_GNTR"/>
    <property type="match status" value="1"/>
</dbReference>
<dbReference type="CDD" id="cd07377">
    <property type="entry name" value="WHTH_GntR"/>
    <property type="match status" value="1"/>
</dbReference>
<keyword evidence="5" id="KW-0804">Transcription</keyword>
<dbReference type="InterPro" id="IPR004839">
    <property type="entry name" value="Aminotransferase_I/II_large"/>
</dbReference>
<name>A0A061SUJ8_9RHOB</name>
<proteinExistence type="inferred from homology"/>
<dbReference type="RefSeq" id="WP_037907327.1">
    <property type="nucleotide sequence ID" value="NZ_JEMU01000006.1"/>
</dbReference>
<keyword evidence="8" id="KW-1185">Reference proteome</keyword>
<feature type="domain" description="HTH gntR-type" evidence="6">
    <location>
        <begin position="14"/>
        <end position="82"/>
    </location>
</feature>
<dbReference type="EMBL" id="JEMU01000006">
    <property type="protein sequence ID" value="KAJ03418.1"/>
    <property type="molecule type" value="Genomic_DNA"/>
</dbReference>
<dbReference type="SUPFAM" id="SSF46785">
    <property type="entry name" value="Winged helix' DNA-binding domain"/>
    <property type="match status" value="1"/>
</dbReference>
<dbReference type="GO" id="GO:0030170">
    <property type="term" value="F:pyridoxal phosphate binding"/>
    <property type="evidence" value="ECO:0007669"/>
    <property type="project" value="InterPro"/>
</dbReference>
<dbReference type="GO" id="GO:0008483">
    <property type="term" value="F:transaminase activity"/>
    <property type="evidence" value="ECO:0007669"/>
    <property type="project" value="UniProtKB-KW"/>
</dbReference>
<keyword evidence="2" id="KW-0663">Pyridoxal phosphate</keyword>
<evidence type="ECO:0000313" key="8">
    <source>
        <dbReference type="Proteomes" id="UP000027337"/>
    </source>
</evidence>
<dbReference type="Pfam" id="PF00155">
    <property type="entry name" value="Aminotran_1_2"/>
    <property type="match status" value="1"/>
</dbReference>
<comment type="caution">
    <text evidence="7">The sequence shown here is derived from an EMBL/GenBank/DDBJ whole genome shotgun (WGS) entry which is preliminary data.</text>
</comment>
<evidence type="ECO:0000256" key="3">
    <source>
        <dbReference type="ARBA" id="ARBA00023015"/>
    </source>
</evidence>
<evidence type="ECO:0000256" key="2">
    <source>
        <dbReference type="ARBA" id="ARBA00022898"/>
    </source>
</evidence>
<evidence type="ECO:0000259" key="6">
    <source>
        <dbReference type="PROSITE" id="PS50949"/>
    </source>
</evidence>
<accession>A0A061SUJ8</accession>
<dbReference type="PANTHER" id="PTHR46577">
    <property type="entry name" value="HTH-TYPE TRANSCRIPTIONAL REGULATORY PROTEIN GABR"/>
    <property type="match status" value="1"/>
</dbReference>
<keyword evidence="7" id="KW-0032">Aminotransferase</keyword>
<dbReference type="Gene3D" id="3.40.640.10">
    <property type="entry name" value="Type I PLP-dependent aspartate aminotransferase-like (Major domain)"/>
    <property type="match status" value="1"/>
</dbReference>
<keyword evidence="7" id="KW-0808">Transferase</keyword>
<dbReference type="InterPro" id="IPR036390">
    <property type="entry name" value="WH_DNA-bd_sf"/>
</dbReference>
<dbReference type="AlphaFoldDB" id="A0A061SUJ8"/>
<dbReference type="InterPro" id="IPR015424">
    <property type="entry name" value="PyrdxlP-dep_Trfase"/>
</dbReference>
<dbReference type="InterPro" id="IPR051446">
    <property type="entry name" value="HTH_trans_reg/aminotransferase"/>
</dbReference>
<sequence>MGTIWSPEVLQGPGPKYKAVVDAIRAQIVSGTMPEGAKLPPVRELAWQLKITPGTVARAYTILTDDGTLRAEVGRGTFVAAPRQGEAPLGPIEVDVVRHNTPETNGYVNLYSPHLPTVGQAGLIRKLLAEIAADPPSGVMHYPTRNSSEPARAAMAEWLKGTPIGPVDARDVVLSHGGQSAIMLILQTILRGRRPVVFIEELAYPGFRRTAELLRAEVVPIAMDKDGVIPEALAAAAARHPEGQVFCTSPEVHSPTCSFTPMSRRRALVEVCRAHDLQIMEDDCYRMGRAEGAGYRQLAPERGWYLSSLSKSITPALRVGCAVAPRGMENALHRTAEHSYFGLATPITDLIAKLLVHPALPPITDAVLKVLGHYVQTAVNVLGGYDLQWREDVPFLWLSLPQGWRATAFCQAAEKQGVQIRAAEEFACRDAHSPHAVRISINAGIDLETFEAAMVRLVGLLDNPPEQIGV</sequence>
<reference evidence="7 8" key="1">
    <citation type="journal article" date="2014" name="Genome Announc.">
        <title>Draft Genome Sequences of Two Isolates of the Roseobacter Group, Sulfitobacter sp. Strains 3SOLIMAR09 and 1FIGIMAR09, from Harbors of Mallorca Island (Mediterranean Sea).</title>
        <authorList>
            <person name="Mas-Llado M."/>
            <person name="Pina-Villalonga J.M."/>
            <person name="Brunet-Galmes I."/>
            <person name="Nogales B."/>
            <person name="Bosch R."/>
        </authorList>
    </citation>
    <scope>NUCLEOTIDE SEQUENCE [LARGE SCALE GENOMIC DNA]</scope>
    <source>
        <strain evidence="7 8">1FIGIMAR09</strain>
    </source>
</reference>
<dbReference type="InterPro" id="IPR015421">
    <property type="entry name" value="PyrdxlP-dep_Trfase_major"/>
</dbReference>
<dbReference type="Gene3D" id="1.10.10.10">
    <property type="entry name" value="Winged helix-like DNA-binding domain superfamily/Winged helix DNA-binding domain"/>
    <property type="match status" value="1"/>
</dbReference>
<dbReference type="Proteomes" id="UP000027337">
    <property type="component" value="Unassembled WGS sequence"/>
</dbReference>
<organism evidence="7 8">
    <name type="scientific">Sulfitobacter mediterraneus</name>
    <dbReference type="NCBI Taxonomy" id="83219"/>
    <lineage>
        <taxon>Bacteria</taxon>
        <taxon>Pseudomonadati</taxon>
        <taxon>Pseudomonadota</taxon>
        <taxon>Alphaproteobacteria</taxon>
        <taxon>Rhodobacterales</taxon>
        <taxon>Roseobacteraceae</taxon>
        <taxon>Sulfitobacter</taxon>
    </lineage>
</organism>